<dbReference type="EMBL" id="JAGTJR010000039">
    <property type="protein sequence ID" value="KAH7033996.1"/>
    <property type="molecule type" value="Genomic_DNA"/>
</dbReference>
<protein>
    <submittedName>
        <fullName evidence="2">Oxalocrotonate tautomerase</fullName>
    </submittedName>
</protein>
<accession>A0ABQ8G0G7</accession>
<evidence type="ECO:0000313" key="2">
    <source>
        <dbReference type="EMBL" id="KAH7033996.1"/>
    </source>
</evidence>
<keyword evidence="3" id="KW-1185">Reference proteome</keyword>
<feature type="domain" description="Tautomerase cis-CaaD-like" evidence="1">
    <location>
        <begin position="1"/>
        <end position="144"/>
    </location>
</feature>
<evidence type="ECO:0000313" key="3">
    <source>
        <dbReference type="Proteomes" id="UP000774617"/>
    </source>
</evidence>
<dbReference type="Proteomes" id="UP000774617">
    <property type="component" value="Unassembled WGS sequence"/>
</dbReference>
<organism evidence="2 3">
    <name type="scientific">Macrophomina phaseolina</name>
    <dbReference type="NCBI Taxonomy" id="35725"/>
    <lineage>
        <taxon>Eukaryota</taxon>
        <taxon>Fungi</taxon>
        <taxon>Dikarya</taxon>
        <taxon>Ascomycota</taxon>
        <taxon>Pezizomycotina</taxon>
        <taxon>Dothideomycetes</taxon>
        <taxon>Dothideomycetes incertae sedis</taxon>
        <taxon>Botryosphaeriales</taxon>
        <taxon>Botryosphaeriaceae</taxon>
        <taxon>Macrophomina</taxon>
    </lineage>
</organism>
<reference evidence="2 3" key="1">
    <citation type="journal article" date="2021" name="Nat. Commun.">
        <title>Genetic determinants of endophytism in the Arabidopsis root mycobiome.</title>
        <authorList>
            <person name="Mesny F."/>
            <person name="Miyauchi S."/>
            <person name="Thiergart T."/>
            <person name="Pickel B."/>
            <person name="Atanasova L."/>
            <person name="Karlsson M."/>
            <person name="Huettel B."/>
            <person name="Barry K.W."/>
            <person name="Haridas S."/>
            <person name="Chen C."/>
            <person name="Bauer D."/>
            <person name="Andreopoulos W."/>
            <person name="Pangilinan J."/>
            <person name="LaButti K."/>
            <person name="Riley R."/>
            <person name="Lipzen A."/>
            <person name="Clum A."/>
            <person name="Drula E."/>
            <person name="Henrissat B."/>
            <person name="Kohler A."/>
            <person name="Grigoriev I.V."/>
            <person name="Martin F.M."/>
            <person name="Hacquard S."/>
        </authorList>
    </citation>
    <scope>NUCLEOTIDE SEQUENCE [LARGE SCALE GENOMIC DNA]</scope>
    <source>
        <strain evidence="2 3">MPI-SDFR-AT-0080</strain>
    </source>
</reference>
<dbReference type="Gene3D" id="3.30.429.10">
    <property type="entry name" value="Macrophage Migration Inhibitory Factor"/>
    <property type="match status" value="1"/>
</dbReference>
<proteinExistence type="predicted"/>
<dbReference type="Pfam" id="PF14832">
    <property type="entry name" value="Tautomerase_3"/>
    <property type="match status" value="1"/>
</dbReference>
<name>A0ABQ8G0G7_9PEZI</name>
<dbReference type="InterPro" id="IPR014347">
    <property type="entry name" value="Tautomerase/MIF_sf"/>
</dbReference>
<comment type="caution">
    <text evidence="2">The sequence shown here is derived from an EMBL/GenBank/DDBJ whole genome shotgun (WGS) entry which is preliminary data.</text>
</comment>
<sequence length="150" mass="17220">MPTWKFYHPDNVFMDPDEKQALSQAITDIYTGIGLPAFYVAVLFIPQPPNTIYRGGAAQPTLKKPPYIRIMFSHIARHFEAGESEEKTNFMDMVNRILKSFIADKGWDWEIDGTEGDLSFLRVQGMKIPPPGSEAEKLWKREDRPVPYTL</sequence>
<gene>
    <name evidence="2" type="ORF">B0J12DRAFT_279433</name>
</gene>
<dbReference type="InterPro" id="IPR028116">
    <property type="entry name" value="Cis-CaaD-like"/>
</dbReference>
<evidence type="ECO:0000259" key="1">
    <source>
        <dbReference type="Pfam" id="PF14832"/>
    </source>
</evidence>